<organism evidence="2 3">
    <name type="scientific">Patiria miniata</name>
    <name type="common">Bat star</name>
    <name type="synonym">Asterina miniata</name>
    <dbReference type="NCBI Taxonomy" id="46514"/>
    <lineage>
        <taxon>Eukaryota</taxon>
        <taxon>Metazoa</taxon>
        <taxon>Echinodermata</taxon>
        <taxon>Eleutherozoa</taxon>
        <taxon>Asterozoa</taxon>
        <taxon>Asteroidea</taxon>
        <taxon>Valvatacea</taxon>
        <taxon>Valvatida</taxon>
        <taxon>Asterinidae</taxon>
        <taxon>Patiria</taxon>
    </lineage>
</organism>
<sequence length="153" mass="17154">MAIITRCCCFDNVRTGSYASGVYTLVYALVGFVYFAVLIVQTANANDASTYFVTSIIGMIFWGLAFITSIFMMIGVYQDLKGMLIPFVIVKTLIILLQCAMLIIYIVELVRFFYWLTLLFVLVVMAIIAVNIMCLLCVVSQYQELKAGRGMSI</sequence>
<accession>A0A913ZUM6</accession>
<feature type="transmembrane region" description="Helical" evidence="1">
    <location>
        <begin position="21"/>
        <end position="40"/>
    </location>
</feature>
<dbReference type="PANTHER" id="PTHR36694:SF11">
    <property type="entry name" value="LP21121P-RELATED"/>
    <property type="match status" value="1"/>
</dbReference>
<dbReference type="PANTHER" id="PTHR36694">
    <property type="entry name" value="PASIFLORA 1, ISOFORM A-RELATED"/>
    <property type="match status" value="1"/>
</dbReference>
<feature type="transmembrane region" description="Helical" evidence="1">
    <location>
        <begin position="84"/>
        <end position="106"/>
    </location>
</feature>
<keyword evidence="1" id="KW-1133">Transmembrane helix</keyword>
<dbReference type="EnsemblMetazoa" id="XM_038199027.1">
    <property type="protein sequence ID" value="XP_038054955.1"/>
    <property type="gene ID" value="LOC119727162"/>
</dbReference>
<evidence type="ECO:0000313" key="3">
    <source>
        <dbReference type="Proteomes" id="UP000887568"/>
    </source>
</evidence>
<protein>
    <submittedName>
        <fullName evidence="2">Uncharacterized protein</fullName>
    </submittedName>
</protein>
<feature type="transmembrane region" description="Helical" evidence="1">
    <location>
        <begin position="52"/>
        <end position="77"/>
    </location>
</feature>
<proteinExistence type="predicted"/>
<evidence type="ECO:0000256" key="1">
    <source>
        <dbReference type="SAM" id="Phobius"/>
    </source>
</evidence>
<keyword evidence="1" id="KW-0472">Membrane</keyword>
<dbReference type="Proteomes" id="UP000887568">
    <property type="component" value="Unplaced"/>
</dbReference>
<evidence type="ECO:0000313" key="2">
    <source>
        <dbReference type="EnsemblMetazoa" id="XP_038054955.1"/>
    </source>
</evidence>
<keyword evidence="1" id="KW-0812">Transmembrane</keyword>
<dbReference type="RefSeq" id="XP_038054955.1">
    <property type="nucleotide sequence ID" value="XM_038199027.1"/>
</dbReference>
<feature type="transmembrane region" description="Helical" evidence="1">
    <location>
        <begin position="112"/>
        <end position="139"/>
    </location>
</feature>
<dbReference type="OMA" id="CFANTRV"/>
<reference evidence="2" key="1">
    <citation type="submission" date="2022-11" db="UniProtKB">
        <authorList>
            <consortium name="EnsemblMetazoa"/>
        </authorList>
    </citation>
    <scope>IDENTIFICATION</scope>
</reference>
<dbReference type="AlphaFoldDB" id="A0A913ZUM6"/>
<dbReference type="GeneID" id="119727162"/>
<keyword evidence="3" id="KW-1185">Reference proteome</keyword>
<dbReference type="OrthoDB" id="6420912at2759"/>
<name>A0A913ZUM6_PATMI</name>